<organism evidence="2">
    <name type="scientific">Setaria italica</name>
    <name type="common">Foxtail millet</name>
    <name type="synonym">Panicum italicum</name>
    <dbReference type="NCBI Taxonomy" id="4555"/>
    <lineage>
        <taxon>Eukaryota</taxon>
        <taxon>Viridiplantae</taxon>
        <taxon>Streptophyta</taxon>
        <taxon>Embryophyta</taxon>
        <taxon>Tracheophyta</taxon>
        <taxon>Spermatophyta</taxon>
        <taxon>Magnoliopsida</taxon>
        <taxon>Liliopsida</taxon>
        <taxon>Poales</taxon>
        <taxon>Poaceae</taxon>
        <taxon>PACMAD clade</taxon>
        <taxon>Panicoideae</taxon>
        <taxon>Panicodae</taxon>
        <taxon>Paniceae</taxon>
        <taxon>Cenchrinae</taxon>
        <taxon>Setaria</taxon>
    </lineage>
</organism>
<dbReference type="AlphaFoldDB" id="A0A368PFL1"/>
<evidence type="ECO:0000313" key="2">
    <source>
        <dbReference type="EMBL" id="RCV04576.1"/>
    </source>
</evidence>
<gene>
    <name evidence="2" type="ORF">SETIT_1G011200v2</name>
</gene>
<accession>A0A368PFL1</accession>
<dbReference type="EMBL" id="CM003528">
    <property type="protein sequence ID" value="RCV04576.1"/>
    <property type="molecule type" value="Genomic_DNA"/>
</dbReference>
<proteinExistence type="predicted"/>
<protein>
    <submittedName>
        <fullName evidence="2">Uncharacterized protein</fullName>
    </submittedName>
</protein>
<evidence type="ECO:0000256" key="1">
    <source>
        <dbReference type="SAM" id="MobiDB-lite"/>
    </source>
</evidence>
<name>A0A368PFL1_SETIT</name>
<feature type="region of interest" description="Disordered" evidence="1">
    <location>
        <begin position="67"/>
        <end position="88"/>
    </location>
</feature>
<sequence length="88" mass="10270">MQPTSKLACILSSKRVQRCRGWEERELVADGRGRRREPAQRGHRLPRVGAARLRLCPRVMDAAHSYPAGEIQYADRSRRRQRDKEMNN</sequence>
<reference evidence="2" key="2">
    <citation type="submission" date="2015-07" db="EMBL/GenBank/DDBJ databases">
        <authorList>
            <person name="Noorani M."/>
        </authorList>
    </citation>
    <scope>NUCLEOTIDE SEQUENCE</scope>
    <source>
        <strain evidence="2">Yugu1</strain>
    </source>
</reference>
<reference evidence="2" key="1">
    <citation type="journal article" date="2012" name="Nat. Biotechnol.">
        <title>Reference genome sequence of the model plant Setaria.</title>
        <authorList>
            <person name="Bennetzen J.L."/>
            <person name="Schmutz J."/>
            <person name="Wang H."/>
            <person name="Percifield R."/>
            <person name="Hawkins J."/>
            <person name="Pontaroli A.C."/>
            <person name="Estep M."/>
            <person name="Feng L."/>
            <person name="Vaughn J.N."/>
            <person name="Grimwood J."/>
            <person name="Jenkins J."/>
            <person name="Barry K."/>
            <person name="Lindquist E."/>
            <person name="Hellsten U."/>
            <person name="Deshpande S."/>
            <person name="Wang X."/>
            <person name="Wu X."/>
            <person name="Mitros T."/>
            <person name="Triplett J."/>
            <person name="Yang X."/>
            <person name="Ye C.Y."/>
            <person name="Mauro-Herrera M."/>
            <person name="Wang L."/>
            <person name="Li P."/>
            <person name="Sharma M."/>
            <person name="Sharma R."/>
            <person name="Ronald P.C."/>
            <person name="Panaud O."/>
            <person name="Kellogg E.A."/>
            <person name="Brutnell T.P."/>
            <person name="Doust A.N."/>
            <person name="Tuskan G.A."/>
            <person name="Rokhsar D."/>
            <person name="Devos K.M."/>
        </authorList>
    </citation>
    <scope>NUCLEOTIDE SEQUENCE [LARGE SCALE GENOMIC DNA]</scope>
    <source>
        <strain evidence="2">Yugu1</strain>
    </source>
</reference>